<keyword evidence="7" id="KW-1185">Reference proteome</keyword>
<dbReference type="PANTHER" id="PTHR43884">
    <property type="entry name" value="ACYL-COA DEHYDROGENASE"/>
    <property type="match status" value="1"/>
</dbReference>
<dbReference type="InterPro" id="IPR046373">
    <property type="entry name" value="Acyl-CoA_Oxase/DH_mid-dom_sf"/>
</dbReference>
<dbReference type="InterPro" id="IPR009075">
    <property type="entry name" value="AcylCo_DH/oxidase_C"/>
</dbReference>
<dbReference type="Gene3D" id="1.20.140.10">
    <property type="entry name" value="Butyryl-CoA Dehydrogenase, subunit A, domain 3"/>
    <property type="match status" value="1"/>
</dbReference>
<comment type="caution">
    <text evidence="6">The sequence shown here is derived from an EMBL/GenBank/DDBJ whole genome shotgun (WGS) entry which is preliminary data.</text>
</comment>
<dbReference type="Gene3D" id="2.40.110.10">
    <property type="entry name" value="Butyryl-CoA Dehydrogenase, subunit A, domain 2"/>
    <property type="match status" value="1"/>
</dbReference>
<reference evidence="6 7" key="1">
    <citation type="submission" date="2020-08" db="EMBL/GenBank/DDBJ databases">
        <title>Sequencing the genomes of 1000 actinobacteria strains.</title>
        <authorList>
            <person name="Klenk H.-P."/>
        </authorList>
    </citation>
    <scope>NUCLEOTIDE SEQUENCE [LARGE SCALE GENOMIC DNA]</scope>
    <source>
        <strain evidence="6 7">DSM 105498</strain>
    </source>
</reference>
<evidence type="ECO:0000256" key="3">
    <source>
        <dbReference type="ARBA" id="ARBA00022827"/>
    </source>
</evidence>
<evidence type="ECO:0000313" key="6">
    <source>
        <dbReference type="EMBL" id="MBB3043743.1"/>
    </source>
</evidence>
<dbReference type="RefSeq" id="WP_183593518.1">
    <property type="nucleotide sequence ID" value="NZ_JACHWR010000002.1"/>
</dbReference>
<dbReference type="PANTHER" id="PTHR43884:SF20">
    <property type="entry name" value="ACYL-COA DEHYDROGENASE FADE28"/>
    <property type="match status" value="1"/>
</dbReference>
<feature type="domain" description="Acyl-CoA dehydrogenase/oxidase C-terminal" evidence="5">
    <location>
        <begin position="218"/>
        <end position="332"/>
    </location>
</feature>
<evidence type="ECO:0000313" key="7">
    <source>
        <dbReference type="Proteomes" id="UP000589626"/>
    </source>
</evidence>
<name>A0A7W4Z290_9ACTN</name>
<dbReference type="InterPro" id="IPR036250">
    <property type="entry name" value="AcylCo_DH-like_C"/>
</dbReference>
<evidence type="ECO:0000256" key="1">
    <source>
        <dbReference type="ARBA" id="ARBA00009347"/>
    </source>
</evidence>
<organism evidence="6 7">
    <name type="scientific">Nocardioides soli</name>
    <dbReference type="NCBI Taxonomy" id="1036020"/>
    <lineage>
        <taxon>Bacteria</taxon>
        <taxon>Bacillati</taxon>
        <taxon>Actinomycetota</taxon>
        <taxon>Actinomycetes</taxon>
        <taxon>Propionibacteriales</taxon>
        <taxon>Nocardioidaceae</taxon>
        <taxon>Nocardioides</taxon>
    </lineage>
</organism>
<accession>A0A7W4Z290</accession>
<dbReference type="SUPFAM" id="SSF47203">
    <property type="entry name" value="Acyl-CoA dehydrogenase C-terminal domain-like"/>
    <property type="match status" value="1"/>
</dbReference>
<dbReference type="AlphaFoldDB" id="A0A7W4Z290"/>
<dbReference type="EMBL" id="JACHWR010000002">
    <property type="protein sequence ID" value="MBB3043743.1"/>
    <property type="molecule type" value="Genomic_DNA"/>
</dbReference>
<dbReference type="Proteomes" id="UP000589626">
    <property type="component" value="Unassembled WGS sequence"/>
</dbReference>
<sequence length="366" mass="39468">MELTWGEDFEALAQVARSVFAKDSPLVDREGAVDERDRHRQLVELGWLQLHGAPGSSDGAGLASAAGVFVEMGRALAPSPLPALARARDLALRIDSPAAADLAERIGDGEEWIVAVPLDERWGEAPMRLESGRLEGRAMAVPHAARADVLLVGALEGDRPVVVRVDAGDVEVELMPNLGERPLFAIRCDRVEVRPEDVLARGEAAARAWAVSGRRADVMLAAQVYGAGLRLLDATVTFAGQRHQFGGPIGRFQAVQYLCTDIAIDVHLTSAYAREAARVLDAGGDAELEVALLRRQASRTAQSMVHAAHEVHAGLGFMLESDVHLFTKAAKYWQFELHHPTDEHTIVTCLGAETGVEVPRESEVAL</sequence>
<dbReference type="SUPFAM" id="SSF56645">
    <property type="entry name" value="Acyl-CoA dehydrogenase NM domain-like"/>
    <property type="match status" value="1"/>
</dbReference>
<keyword evidence="2" id="KW-0285">Flavoprotein</keyword>
<keyword evidence="3" id="KW-0274">FAD</keyword>
<dbReference type="InterPro" id="IPR009100">
    <property type="entry name" value="AcylCoA_DH/oxidase_NM_dom_sf"/>
</dbReference>
<evidence type="ECO:0000256" key="4">
    <source>
        <dbReference type="ARBA" id="ARBA00023002"/>
    </source>
</evidence>
<protein>
    <submittedName>
        <fullName evidence="6">Alkylation response protein AidB-like acyl-CoA dehydrogenase</fullName>
    </submittedName>
</protein>
<dbReference type="GO" id="GO:0003995">
    <property type="term" value="F:acyl-CoA dehydrogenase activity"/>
    <property type="evidence" value="ECO:0007669"/>
    <property type="project" value="TreeGrafter"/>
</dbReference>
<evidence type="ECO:0000259" key="5">
    <source>
        <dbReference type="Pfam" id="PF00441"/>
    </source>
</evidence>
<dbReference type="Pfam" id="PF00441">
    <property type="entry name" value="Acyl-CoA_dh_1"/>
    <property type="match status" value="1"/>
</dbReference>
<gene>
    <name evidence="6" type="ORF">FHU40_003561</name>
</gene>
<comment type="similarity">
    <text evidence="1">Belongs to the acyl-CoA dehydrogenase family.</text>
</comment>
<proteinExistence type="inferred from homology"/>
<keyword evidence="4" id="KW-0560">Oxidoreductase</keyword>
<evidence type="ECO:0000256" key="2">
    <source>
        <dbReference type="ARBA" id="ARBA00022630"/>
    </source>
</evidence>